<sequence length="194" mass="20923">MKHFRHLMLALAVLLPVSAHAGDVANLATCTTKTFADIFHNQAWSGKTPRGCFAKIAVAQKSGGIAVSAWIVEKKGEGYRQLSFTATQSMEELQNVKLVATANRDILNRAKRLERCLTPGKATAACQVTGHRDVQVDEESGVRDFKEISLGDGGRDTVVQSLVSDTDLTPTLPATIADEQPLPPGTELKVLTVR</sequence>
<feature type="signal peptide" evidence="1">
    <location>
        <begin position="1"/>
        <end position="21"/>
    </location>
</feature>
<name>A0A8J7M1J1_9BACT</name>
<dbReference type="EMBL" id="JAEMHM010000017">
    <property type="protein sequence ID" value="MBJ6726778.1"/>
    <property type="molecule type" value="Genomic_DNA"/>
</dbReference>
<reference evidence="2" key="1">
    <citation type="submission" date="2020-12" db="EMBL/GenBank/DDBJ databases">
        <title>Geomonas sp. Red875, isolated from river sediment.</title>
        <authorList>
            <person name="Xu Z."/>
            <person name="Zhang Z."/>
            <person name="Masuda Y."/>
            <person name="Itoh H."/>
            <person name="Senoo K."/>
        </authorList>
    </citation>
    <scope>NUCLEOTIDE SEQUENCE</scope>
    <source>
        <strain evidence="2">Red875</strain>
    </source>
</reference>
<dbReference type="RefSeq" id="WP_199385691.1">
    <property type="nucleotide sequence ID" value="NZ_JAEMHM010000017.1"/>
</dbReference>
<dbReference type="Proteomes" id="UP000636888">
    <property type="component" value="Unassembled WGS sequence"/>
</dbReference>
<protein>
    <submittedName>
        <fullName evidence="2">Uncharacterized protein</fullName>
    </submittedName>
</protein>
<evidence type="ECO:0000256" key="1">
    <source>
        <dbReference type="SAM" id="SignalP"/>
    </source>
</evidence>
<dbReference type="AlphaFoldDB" id="A0A8J7M1J1"/>
<evidence type="ECO:0000313" key="2">
    <source>
        <dbReference type="EMBL" id="MBJ6726778.1"/>
    </source>
</evidence>
<proteinExistence type="predicted"/>
<gene>
    <name evidence="2" type="ORF">JFN93_18870</name>
</gene>
<keyword evidence="3" id="KW-1185">Reference proteome</keyword>
<keyword evidence="1" id="KW-0732">Signal</keyword>
<feature type="chain" id="PRO_5035276396" evidence="1">
    <location>
        <begin position="22"/>
        <end position="194"/>
    </location>
</feature>
<organism evidence="2 3">
    <name type="scientific">Geomesophilobacter sediminis</name>
    <dbReference type="NCBI Taxonomy" id="2798584"/>
    <lineage>
        <taxon>Bacteria</taxon>
        <taxon>Pseudomonadati</taxon>
        <taxon>Thermodesulfobacteriota</taxon>
        <taxon>Desulfuromonadia</taxon>
        <taxon>Geobacterales</taxon>
        <taxon>Geobacteraceae</taxon>
        <taxon>Geomesophilobacter</taxon>
    </lineage>
</organism>
<evidence type="ECO:0000313" key="3">
    <source>
        <dbReference type="Proteomes" id="UP000636888"/>
    </source>
</evidence>
<comment type="caution">
    <text evidence="2">The sequence shown here is derived from an EMBL/GenBank/DDBJ whole genome shotgun (WGS) entry which is preliminary data.</text>
</comment>
<accession>A0A8J7M1J1</accession>